<dbReference type="Gene3D" id="3.30.200.20">
    <property type="entry name" value="Phosphorylase Kinase, domain 1"/>
    <property type="match status" value="1"/>
</dbReference>
<dbReference type="Proteomes" id="UP001168821">
    <property type="component" value="Unassembled WGS sequence"/>
</dbReference>
<dbReference type="GO" id="GO:0004672">
    <property type="term" value="F:protein kinase activity"/>
    <property type="evidence" value="ECO:0007669"/>
    <property type="project" value="InterPro"/>
</dbReference>
<comment type="caution">
    <text evidence="3">The sequence shown here is derived from an EMBL/GenBank/DDBJ whole genome shotgun (WGS) entry which is preliminary data.</text>
</comment>
<evidence type="ECO:0000256" key="1">
    <source>
        <dbReference type="ARBA" id="ARBA00008874"/>
    </source>
</evidence>
<dbReference type="InterPro" id="IPR000719">
    <property type="entry name" value="Prot_kinase_dom"/>
</dbReference>
<dbReference type="InterPro" id="IPR011009">
    <property type="entry name" value="Kinase-like_dom_sf"/>
</dbReference>
<evidence type="ECO:0000313" key="4">
    <source>
        <dbReference type="Proteomes" id="UP001168821"/>
    </source>
</evidence>
<dbReference type="Gene3D" id="1.10.510.10">
    <property type="entry name" value="Transferase(Phosphotransferase) domain 1"/>
    <property type="match status" value="1"/>
</dbReference>
<dbReference type="PANTHER" id="PTHR48014">
    <property type="entry name" value="SERINE/THREONINE-PROTEIN KINASE FRAY2"/>
    <property type="match status" value="1"/>
</dbReference>
<comment type="similarity">
    <text evidence="1">Belongs to the protein kinase superfamily. STE Ser/Thr protein kinase family. STE20 subfamily.</text>
</comment>
<dbReference type="GO" id="GO:1902554">
    <property type="term" value="C:serine/threonine protein kinase complex"/>
    <property type="evidence" value="ECO:0007669"/>
    <property type="project" value="TreeGrafter"/>
</dbReference>
<evidence type="ECO:0000259" key="2">
    <source>
        <dbReference type="PROSITE" id="PS50011"/>
    </source>
</evidence>
<dbReference type="GO" id="GO:0043539">
    <property type="term" value="F:protein serine/threonine kinase activator activity"/>
    <property type="evidence" value="ECO:0007669"/>
    <property type="project" value="InterPro"/>
</dbReference>
<feature type="domain" description="Protein kinase" evidence="2">
    <location>
        <begin position="11"/>
        <end position="300"/>
    </location>
</feature>
<organism evidence="3 4">
    <name type="scientific">Zophobas morio</name>
    <dbReference type="NCBI Taxonomy" id="2755281"/>
    <lineage>
        <taxon>Eukaryota</taxon>
        <taxon>Metazoa</taxon>
        <taxon>Ecdysozoa</taxon>
        <taxon>Arthropoda</taxon>
        <taxon>Hexapoda</taxon>
        <taxon>Insecta</taxon>
        <taxon>Pterygota</taxon>
        <taxon>Neoptera</taxon>
        <taxon>Endopterygota</taxon>
        <taxon>Coleoptera</taxon>
        <taxon>Polyphaga</taxon>
        <taxon>Cucujiformia</taxon>
        <taxon>Tenebrionidae</taxon>
        <taxon>Zophobas</taxon>
    </lineage>
</organism>
<sequence length="351" mass="39391">MINYEANISSYETISTLGQCFEGMAVVHLSKHIKSGTLVAVKRFNMDRIKQEAHLVEREIILTRQLQHPNIITYYVAFVHLQEVCVVSPLMAFGSCRDLLNTHFNDGFPEAAIVLILRDVLDALEYIHKKGFIHRSVRAGHILISATGKAYLSGLRYACPIVFNGRWQKQIHSFPASTARNLNWLSPELLEQNLQGYNQKSDIYSVGMVICELANGAEPFAGVATTLMLTEKVRGCVPELLDCTTIPTDENSDCHGDCDISNTVVSRRFSDDLHELATLCLQKEAIIRPTASQLLTHPIFKLTKKPLFLPDLLKPAMPLSSRVAAHIDEVTNLDVAQQFADMELYSCEWDF</sequence>
<dbReference type="GO" id="GO:0006611">
    <property type="term" value="P:protein export from nucleus"/>
    <property type="evidence" value="ECO:0007669"/>
    <property type="project" value="TreeGrafter"/>
</dbReference>
<dbReference type="Pfam" id="PF00069">
    <property type="entry name" value="Pkinase"/>
    <property type="match status" value="1"/>
</dbReference>
<dbReference type="SUPFAM" id="SSF56112">
    <property type="entry name" value="Protein kinase-like (PK-like)"/>
    <property type="match status" value="1"/>
</dbReference>
<name>A0AA38MA38_9CUCU</name>
<dbReference type="EMBL" id="JALNTZ010000006">
    <property type="protein sequence ID" value="KAJ3648741.1"/>
    <property type="molecule type" value="Genomic_DNA"/>
</dbReference>
<gene>
    <name evidence="3" type="ORF">Zmor_020520</name>
</gene>
<dbReference type="PROSITE" id="PS50011">
    <property type="entry name" value="PROTEIN_KINASE_DOM"/>
    <property type="match status" value="1"/>
</dbReference>
<dbReference type="AlphaFoldDB" id="A0AA38MA38"/>
<protein>
    <recommendedName>
        <fullName evidence="2">Protein kinase domain-containing protein</fullName>
    </recommendedName>
</protein>
<dbReference type="InterPro" id="IPR047173">
    <property type="entry name" value="STRAD_A/B-like"/>
</dbReference>
<dbReference type="GO" id="GO:0005524">
    <property type="term" value="F:ATP binding"/>
    <property type="evidence" value="ECO:0007669"/>
    <property type="project" value="InterPro"/>
</dbReference>
<dbReference type="PANTHER" id="PTHR48014:SF21">
    <property type="entry name" value="SERINE_THREONINE-PROTEIN KINASE FRAY2"/>
    <property type="match status" value="1"/>
</dbReference>
<proteinExistence type="inferred from homology"/>
<evidence type="ECO:0000313" key="3">
    <source>
        <dbReference type="EMBL" id="KAJ3648741.1"/>
    </source>
</evidence>
<keyword evidence="4" id="KW-1185">Reference proteome</keyword>
<reference evidence="3" key="1">
    <citation type="journal article" date="2023" name="G3 (Bethesda)">
        <title>Whole genome assemblies of Zophobas morio and Tenebrio molitor.</title>
        <authorList>
            <person name="Kaur S."/>
            <person name="Stinson S.A."/>
            <person name="diCenzo G.C."/>
        </authorList>
    </citation>
    <scope>NUCLEOTIDE SEQUENCE</scope>
    <source>
        <strain evidence="3">QUZm001</strain>
    </source>
</reference>
<accession>A0AA38MA38</accession>